<reference evidence="1 2" key="1">
    <citation type="journal article" date="2014" name="Agronomy (Basel)">
        <title>A Draft Genome Sequence for Ensete ventricosum, the Drought-Tolerant Tree Against Hunger.</title>
        <authorList>
            <person name="Harrison J."/>
            <person name="Moore K.A."/>
            <person name="Paszkiewicz K."/>
            <person name="Jones T."/>
            <person name="Grant M."/>
            <person name="Ambacheew D."/>
            <person name="Muzemil S."/>
            <person name="Studholme D.J."/>
        </authorList>
    </citation>
    <scope>NUCLEOTIDE SEQUENCE [LARGE SCALE GENOMIC DNA]</scope>
</reference>
<evidence type="ECO:0000313" key="2">
    <source>
        <dbReference type="Proteomes" id="UP000287651"/>
    </source>
</evidence>
<dbReference type="AlphaFoldDB" id="A0A426WWR6"/>
<dbReference type="EMBL" id="AMZH03036253">
    <property type="protein sequence ID" value="RRT31750.1"/>
    <property type="molecule type" value="Genomic_DNA"/>
</dbReference>
<protein>
    <submittedName>
        <fullName evidence="1">Uncharacterized protein</fullName>
    </submittedName>
</protein>
<proteinExistence type="predicted"/>
<name>A0A426WWR6_ENSVE</name>
<organism evidence="1 2">
    <name type="scientific">Ensete ventricosum</name>
    <name type="common">Abyssinian banana</name>
    <name type="synonym">Musa ensete</name>
    <dbReference type="NCBI Taxonomy" id="4639"/>
    <lineage>
        <taxon>Eukaryota</taxon>
        <taxon>Viridiplantae</taxon>
        <taxon>Streptophyta</taxon>
        <taxon>Embryophyta</taxon>
        <taxon>Tracheophyta</taxon>
        <taxon>Spermatophyta</taxon>
        <taxon>Magnoliopsida</taxon>
        <taxon>Liliopsida</taxon>
        <taxon>Zingiberales</taxon>
        <taxon>Musaceae</taxon>
        <taxon>Ensete</taxon>
    </lineage>
</organism>
<dbReference type="Proteomes" id="UP000287651">
    <property type="component" value="Unassembled WGS sequence"/>
</dbReference>
<comment type="caution">
    <text evidence="1">The sequence shown here is derived from an EMBL/GenBank/DDBJ whole genome shotgun (WGS) entry which is preliminary data.</text>
</comment>
<gene>
    <name evidence="1" type="ORF">B296_00054755</name>
</gene>
<accession>A0A426WWR6</accession>
<evidence type="ECO:0000313" key="1">
    <source>
        <dbReference type="EMBL" id="RRT31750.1"/>
    </source>
</evidence>
<sequence length="53" mass="5929">MNFPTGSYTITVLRKNTTVINFAQSHMQSRVSIDFPCPISELQNTSHSQCISP</sequence>